<dbReference type="RefSeq" id="WP_166195450.1">
    <property type="nucleotide sequence ID" value="NZ_CP049816.1"/>
</dbReference>
<gene>
    <name evidence="4" type="ORF">G8E03_16945</name>
</gene>
<evidence type="ECO:0000256" key="1">
    <source>
        <dbReference type="SAM" id="Coils"/>
    </source>
</evidence>
<organism evidence="4 5">
    <name type="scientific">Pontivivens nitratireducens</name>
    <dbReference type="NCBI Taxonomy" id="2758038"/>
    <lineage>
        <taxon>Bacteria</taxon>
        <taxon>Pseudomonadati</taxon>
        <taxon>Pseudomonadota</taxon>
        <taxon>Alphaproteobacteria</taxon>
        <taxon>Rhodobacterales</taxon>
        <taxon>Paracoccaceae</taxon>
        <taxon>Pontivivens</taxon>
    </lineage>
</organism>
<sequence length="359" mass="40788">MKHITATPFGRRAIDLARIRRESEQRAVIHIPRDKWDLLNAFEIAAPEFGLSHRQMNVLRALLSLHGPRVLDSSGSLIVFASNRKIAERAQNMPESTMRRHVACLIDSGFLARHDSANGKRFRTRRDGEAVAFGLDLTPLLARAEEIIAMAAKVTEAEEQRRDLRARLSAMLRDIMTLNPDQDLIEVRRSLRRKSPLDVLQSLFKRLSALHNALLDRLEPSEKTCVSSSNDARNEQHIQSQHTEEITLHTVLDHCPALLDHLDDTRVDWRNVTDAALRIAPMMGVSREVVTRLTPRVGLQRMAVSICLLLQRFDEVKSPTAYLTWLCEHGRLGKELRKLTAVNSNMEHRLRPSDAIGGW</sequence>
<feature type="coiled-coil region" evidence="1">
    <location>
        <begin position="147"/>
        <end position="174"/>
    </location>
</feature>
<dbReference type="NCBIfam" id="NF040974">
    <property type="entry name" value="RepABC_RepC"/>
    <property type="match status" value="1"/>
</dbReference>
<evidence type="ECO:0000313" key="5">
    <source>
        <dbReference type="Proteomes" id="UP000500791"/>
    </source>
</evidence>
<keyword evidence="4" id="KW-0614">Plasmid</keyword>
<dbReference type="InterPro" id="IPR036390">
    <property type="entry name" value="WH_DNA-bd_sf"/>
</dbReference>
<accession>A0A6G7VRM5</accession>
<dbReference type="Proteomes" id="UP000500791">
    <property type="component" value="Plasmid unnamed5"/>
</dbReference>
<dbReference type="KEGG" id="mon:G8E03_16945"/>
<dbReference type="InterPro" id="IPR005090">
    <property type="entry name" value="RepC_N"/>
</dbReference>
<dbReference type="EMBL" id="CP049816">
    <property type="protein sequence ID" value="QIK42536.1"/>
    <property type="molecule type" value="Genomic_DNA"/>
</dbReference>
<reference evidence="4 5" key="1">
    <citation type="submission" date="2020-03" db="EMBL/GenBank/DDBJ databases">
        <title>Complete genome sequence of Monaibacterium sp. ALG8 with diverse plasmids.</title>
        <authorList>
            <person name="Sun C."/>
        </authorList>
    </citation>
    <scope>NUCLEOTIDE SEQUENCE [LARGE SCALE GENOMIC DNA]</scope>
    <source>
        <strain evidence="4 5">ALG8</strain>
        <plasmid evidence="4 5">unnamed5</plasmid>
    </source>
</reference>
<dbReference type="Pfam" id="PF11800">
    <property type="entry name" value="RP-C_C"/>
    <property type="match status" value="1"/>
</dbReference>
<dbReference type="AlphaFoldDB" id="A0A6G7VRM5"/>
<dbReference type="SUPFAM" id="SSF46785">
    <property type="entry name" value="Winged helix' DNA-binding domain"/>
    <property type="match status" value="1"/>
</dbReference>
<proteinExistence type="predicted"/>
<dbReference type="Pfam" id="PF03428">
    <property type="entry name" value="RP-C"/>
    <property type="match status" value="1"/>
</dbReference>
<dbReference type="InterPro" id="IPR047611">
    <property type="entry name" value="RepABC_RepC"/>
</dbReference>
<feature type="domain" description="Plasmid replication protein C N-terminal" evidence="2">
    <location>
        <begin position="12"/>
        <end position="178"/>
    </location>
</feature>
<name>A0A6G7VRM5_9RHOB</name>
<dbReference type="InterPro" id="IPR021760">
    <property type="entry name" value="RepC_C"/>
</dbReference>
<evidence type="ECO:0000313" key="4">
    <source>
        <dbReference type="EMBL" id="QIK42536.1"/>
    </source>
</evidence>
<evidence type="ECO:0000259" key="2">
    <source>
        <dbReference type="Pfam" id="PF03428"/>
    </source>
</evidence>
<protein>
    <submittedName>
        <fullName evidence="4">Uncharacterized protein</fullName>
    </submittedName>
</protein>
<evidence type="ECO:0000259" key="3">
    <source>
        <dbReference type="Pfam" id="PF11800"/>
    </source>
</evidence>
<keyword evidence="5" id="KW-1185">Reference proteome</keyword>
<feature type="domain" description="Plasmid replication protein C C-terminal" evidence="3">
    <location>
        <begin position="248"/>
        <end position="333"/>
    </location>
</feature>
<keyword evidence="1" id="KW-0175">Coiled coil</keyword>
<geneLocation type="plasmid" evidence="4 5">
    <name>unnamed5</name>
</geneLocation>